<evidence type="ECO:0000313" key="3">
    <source>
        <dbReference type="Proteomes" id="UP000011618"/>
    </source>
</evidence>
<accession>L9YRB4</accession>
<feature type="domain" description="DUF7845" evidence="1">
    <location>
        <begin position="3"/>
        <end position="126"/>
    </location>
</feature>
<evidence type="ECO:0000313" key="2">
    <source>
        <dbReference type="EMBL" id="ELY76770.1"/>
    </source>
</evidence>
<protein>
    <recommendedName>
        <fullName evidence="1">DUF7845 domain-containing protein</fullName>
    </recommendedName>
</protein>
<organism evidence="2 3">
    <name type="scientific">Natrinema pallidum DSM 3751</name>
    <dbReference type="NCBI Taxonomy" id="1227495"/>
    <lineage>
        <taxon>Archaea</taxon>
        <taxon>Methanobacteriati</taxon>
        <taxon>Methanobacteriota</taxon>
        <taxon>Stenosarchaea group</taxon>
        <taxon>Halobacteria</taxon>
        <taxon>Halobacteriales</taxon>
        <taxon>Natrialbaceae</taxon>
        <taxon>Natrinema</taxon>
    </lineage>
</organism>
<dbReference type="Pfam" id="PF25227">
    <property type="entry name" value="DUF7845"/>
    <property type="match status" value="1"/>
</dbReference>
<dbReference type="eggNOG" id="arCOG06319">
    <property type="taxonomic scope" value="Archaea"/>
</dbReference>
<dbReference type="InterPro" id="IPR057167">
    <property type="entry name" value="DUF7845"/>
</dbReference>
<proteinExistence type="predicted"/>
<dbReference type="Proteomes" id="UP000011618">
    <property type="component" value="Unassembled WGS sequence"/>
</dbReference>
<dbReference type="AlphaFoldDB" id="L9YRB4"/>
<dbReference type="EMBL" id="AOII01000067">
    <property type="protein sequence ID" value="ELY76770.1"/>
    <property type="molecule type" value="Genomic_DNA"/>
</dbReference>
<name>L9YRB4_9EURY</name>
<gene>
    <name evidence="2" type="ORF">C487_10709</name>
</gene>
<evidence type="ECO:0000259" key="1">
    <source>
        <dbReference type="Pfam" id="PF25227"/>
    </source>
</evidence>
<comment type="caution">
    <text evidence="2">The sequence shown here is derived from an EMBL/GenBank/DDBJ whole genome shotgun (WGS) entry which is preliminary data.</text>
</comment>
<reference evidence="2 3" key="1">
    <citation type="journal article" date="2014" name="PLoS Genet.">
        <title>Phylogenetically driven sequencing of extremely halophilic archaea reveals strategies for static and dynamic osmo-response.</title>
        <authorList>
            <person name="Becker E.A."/>
            <person name="Seitzer P.M."/>
            <person name="Tritt A."/>
            <person name="Larsen D."/>
            <person name="Krusor M."/>
            <person name="Yao A.I."/>
            <person name="Wu D."/>
            <person name="Madern D."/>
            <person name="Eisen J.A."/>
            <person name="Darling A.E."/>
            <person name="Facciotti M.T."/>
        </authorList>
    </citation>
    <scope>NUCLEOTIDE SEQUENCE [LARGE SCALE GENOMIC DNA]</scope>
    <source>
        <strain evidence="2 3">DSM 3751</strain>
    </source>
</reference>
<dbReference type="PATRIC" id="fig|1227495.3.peg.2146"/>
<sequence length="156" mass="17787">MSQVETTPHEIDGRWKWPDWGRGPYDALSSIMLGPPFEGYLEITTEIDGEPWHLEVSYSKSGFAPRLSDGINAERLYEWDIKGRGRGERKASYNIGPRFPNMRHWESGERLQLPWENQVGEVDGVRTRVGTQRTGQPLHARGLESVVSRQRSVAPV</sequence>